<comment type="caution">
    <text evidence="1">The sequence shown here is derived from an EMBL/GenBank/DDBJ whole genome shotgun (WGS) entry which is preliminary data.</text>
</comment>
<keyword evidence="2" id="KW-1185">Reference proteome</keyword>
<dbReference type="Proteomes" id="UP001642540">
    <property type="component" value="Unassembled WGS sequence"/>
</dbReference>
<protein>
    <submittedName>
        <fullName evidence="1">Uncharacterized protein</fullName>
    </submittedName>
</protein>
<organism evidence="1 2">
    <name type="scientific">Orchesella dallaii</name>
    <dbReference type="NCBI Taxonomy" id="48710"/>
    <lineage>
        <taxon>Eukaryota</taxon>
        <taxon>Metazoa</taxon>
        <taxon>Ecdysozoa</taxon>
        <taxon>Arthropoda</taxon>
        <taxon>Hexapoda</taxon>
        <taxon>Collembola</taxon>
        <taxon>Entomobryomorpha</taxon>
        <taxon>Entomobryoidea</taxon>
        <taxon>Orchesellidae</taxon>
        <taxon>Orchesellinae</taxon>
        <taxon>Orchesella</taxon>
    </lineage>
</organism>
<gene>
    <name evidence="1" type="ORF">ODALV1_LOCUS15535</name>
</gene>
<evidence type="ECO:0000313" key="2">
    <source>
        <dbReference type="Proteomes" id="UP001642540"/>
    </source>
</evidence>
<accession>A0ABP1QZ92</accession>
<evidence type="ECO:0000313" key="1">
    <source>
        <dbReference type="EMBL" id="CAL8112201.1"/>
    </source>
</evidence>
<name>A0ABP1QZ92_9HEXA</name>
<proteinExistence type="predicted"/>
<dbReference type="EMBL" id="CAXLJM020000048">
    <property type="protein sequence ID" value="CAL8112201.1"/>
    <property type="molecule type" value="Genomic_DNA"/>
</dbReference>
<sequence>MNSGHRELVFNLQAGGQSGRPRLINGEIRLPPVSEPIRNFTPSTSNLSALPYSPAHTFNLRLDPYRPSQFETTFQTYIKYLNSISNLLSDGAISSVASALAEKLYLDNHRLLSILVIDAALIPSSTIIDSPLPLPGRAPDDIPPFARFLSYSHFTKKTCRRVFFILNKKPYAVHLFYHLKVTFEFDYSAEKFRRQDAPQNPDIFRYSIIPPKVKLYTTMKENGRNYVKKLEFNPGPSVNRHDPL</sequence>
<reference evidence="1 2" key="1">
    <citation type="submission" date="2024-08" db="EMBL/GenBank/DDBJ databases">
        <authorList>
            <person name="Cucini C."/>
            <person name="Frati F."/>
        </authorList>
    </citation>
    <scope>NUCLEOTIDE SEQUENCE [LARGE SCALE GENOMIC DNA]</scope>
</reference>